<dbReference type="EMBL" id="JBEZFP010000060">
    <property type="protein sequence ID" value="MEU8136288.1"/>
    <property type="molecule type" value="Genomic_DNA"/>
</dbReference>
<accession>A0ABV3DKJ8</accession>
<evidence type="ECO:0008006" key="5">
    <source>
        <dbReference type="Google" id="ProtNLM"/>
    </source>
</evidence>
<feature type="compositionally biased region" description="Low complexity" evidence="1">
    <location>
        <begin position="52"/>
        <end position="95"/>
    </location>
</feature>
<reference evidence="3 4" key="1">
    <citation type="submission" date="2024-06" db="EMBL/GenBank/DDBJ databases">
        <title>The Natural Products Discovery Center: Release of the First 8490 Sequenced Strains for Exploring Actinobacteria Biosynthetic Diversity.</title>
        <authorList>
            <person name="Kalkreuter E."/>
            <person name="Kautsar S.A."/>
            <person name="Yang D."/>
            <person name="Bader C.D."/>
            <person name="Teijaro C.N."/>
            <person name="Fluegel L."/>
            <person name="Davis C.M."/>
            <person name="Simpson J.R."/>
            <person name="Lauterbach L."/>
            <person name="Steele A.D."/>
            <person name="Gui C."/>
            <person name="Meng S."/>
            <person name="Li G."/>
            <person name="Viehrig K."/>
            <person name="Ye F."/>
            <person name="Su P."/>
            <person name="Kiefer A.F."/>
            <person name="Nichols A."/>
            <person name="Cepeda A.J."/>
            <person name="Yan W."/>
            <person name="Fan B."/>
            <person name="Jiang Y."/>
            <person name="Adhikari A."/>
            <person name="Zheng C.-J."/>
            <person name="Schuster L."/>
            <person name="Cowan T.M."/>
            <person name="Smanski M.J."/>
            <person name="Chevrette M.G."/>
            <person name="De Carvalho L.P.S."/>
            <person name="Shen B."/>
        </authorList>
    </citation>
    <scope>NUCLEOTIDE SEQUENCE [LARGE SCALE GENOMIC DNA]</scope>
    <source>
        <strain evidence="3 4">NPDC048946</strain>
    </source>
</reference>
<organism evidence="3 4">
    <name type="scientific">Streptodolium elevatio</name>
    <dbReference type="NCBI Taxonomy" id="3157996"/>
    <lineage>
        <taxon>Bacteria</taxon>
        <taxon>Bacillati</taxon>
        <taxon>Actinomycetota</taxon>
        <taxon>Actinomycetes</taxon>
        <taxon>Kitasatosporales</taxon>
        <taxon>Streptomycetaceae</taxon>
        <taxon>Streptodolium</taxon>
    </lineage>
</organism>
<feature type="region of interest" description="Disordered" evidence="1">
    <location>
        <begin position="37"/>
        <end position="107"/>
    </location>
</feature>
<evidence type="ECO:0000313" key="3">
    <source>
        <dbReference type="EMBL" id="MEU8136288.1"/>
    </source>
</evidence>
<evidence type="ECO:0000313" key="4">
    <source>
        <dbReference type="Proteomes" id="UP001551482"/>
    </source>
</evidence>
<feature type="chain" id="PRO_5047104777" description="Lipoprotein" evidence="2">
    <location>
        <begin position="35"/>
        <end position="257"/>
    </location>
</feature>
<dbReference type="RefSeq" id="WP_358356687.1">
    <property type="nucleotide sequence ID" value="NZ_JBEZFP010000060.1"/>
</dbReference>
<comment type="caution">
    <text evidence="3">The sequence shown here is derived from an EMBL/GenBank/DDBJ whole genome shotgun (WGS) entry which is preliminary data.</text>
</comment>
<evidence type="ECO:0000256" key="2">
    <source>
        <dbReference type="SAM" id="SignalP"/>
    </source>
</evidence>
<protein>
    <recommendedName>
        <fullName evidence="5">Lipoprotein</fullName>
    </recommendedName>
</protein>
<dbReference type="PROSITE" id="PS51257">
    <property type="entry name" value="PROKAR_LIPOPROTEIN"/>
    <property type="match status" value="1"/>
</dbReference>
<keyword evidence="2" id="KW-0732">Signal</keyword>
<evidence type="ECO:0000256" key="1">
    <source>
        <dbReference type="SAM" id="MobiDB-lite"/>
    </source>
</evidence>
<keyword evidence="4" id="KW-1185">Reference proteome</keyword>
<feature type="signal peptide" evidence="2">
    <location>
        <begin position="1"/>
        <end position="34"/>
    </location>
</feature>
<sequence>MRTRISTRTSARTSVRVSTLVLAAAMLGTLALTACEMPGDDKDKAEGTPTISAEPSGSAPSADASDPGSSPAASPGATDATAKKPGGTKTPTGAASPDSGGKSGPRVLVSAARTGGYERLVGDGAPSDVPVDPGEMTDENNLVVVAYGKTPTSPREVLFVGVDGLATTDGKRVEHMVRGMIDYVNGDGGSVPEGVTMKTYAPGPLGGTVECMPAQDAYPAAICAWSDNNTVAVAYFDKLSADAAAKKLVEMRTDLEK</sequence>
<gene>
    <name evidence="3" type="ORF">AB0C36_22605</name>
</gene>
<dbReference type="Proteomes" id="UP001551482">
    <property type="component" value="Unassembled WGS sequence"/>
</dbReference>
<name>A0ABV3DKJ8_9ACTN</name>
<proteinExistence type="predicted"/>